<name>A0A1I3VZ84_9BURK</name>
<evidence type="ECO:0000256" key="1">
    <source>
        <dbReference type="ARBA" id="ARBA00008857"/>
    </source>
</evidence>
<dbReference type="InterPro" id="IPR011010">
    <property type="entry name" value="DNA_brk_join_enz"/>
</dbReference>
<dbReference type="PANTHER" id="PTHR30349:SF41">
    <property type="entry name" value="INTEGRASE_RECOMBINASE PROTEIN MJ0367-RELATED"/>
    <property type="match status" value="1"/>
</dbReference>
<evidence type="ECO:0000256" key="6">
    <source>
        <dbReference type="SAM" id="MobiDB-lite"/>
    </source>
</evidence>
<evidence type="ECO:0000313" key="10">
    <source>
        <dbReference type="Proteomes" id="UP000199548"/>
    </source>
</evidence>
<keyword evidence="3 5" id="KW-0238">DNA-binding</keyword>
<keyword evidence="4" id="KW-0233">DNA recombination</keyword>
<dbReference type="InterPro" id="IPR050090">
    <property type="entry name" value="Tyrosine_recombinase_XerCD"/>
</dbReference>
<dbReference type="GO" id="GO:0015074">
    <property type="term" value="P:DNA integration"/>
    <property type="evidence" value="ECO:0007669"/>
    <property type="project" value="UniProtKB-KW"/>
</dbReference>
<evidence type="ECO:0000259" key="8">
    <source>
        <dbReference type="PROSITE" id="PS51900"/>
    </source>
</evidence>
<sequence length="606" mass="65776">MPRIGLLRARVLVAWLRRHEASLGVTVASDVDDVDPLIIQAAPATSRVMLVPAGTVSTGETPAALAPLERVDVPLALSGAAGTNRASGLCYLHAKHDIDVIRAYLNRYVEQPSTLLAYRRELERLLLWAVTVRGTALASLNVEDCEAYKAFLASPGDGFKGPPVARASGRWRPFAPGGLSVSSQRYATRALRAAFDWFVDVRYLAGNPWRAVRDPRPVKRATAMKIERALPATLWASTRVFVSGQCEGDGPDAPRWRAAHALQLLMGDSGLRVAEAAAATRDCLQQLPADGDMADSWQLAVIGKGNKERIVPVSAACVAAIAAHWADRGEDFGDAGSTRALIAPLVIPPTPRAQRKFGTAAEEGADTEHQSTDDATDRSSEQGGYSVRGARGLIAWMTRELLKRMPDLSESQRAQLTRTSPHAFRHTFGTQTVASGVPLDVTQRVMGHASVQTTTVYVTAEQQRMRRELGAYFGKLDPAPVAVPMSHAMTEPGPGLPNDGLSVVLKQDDASMRTATVVLSLHIENNSKFVRGRTRVIGHIEHWILEDYEARKISGNEYELKVPYETDDELGDLMAGLLDEIQAAADDRHCHSSSEARLAGSDRIWD</sequence>
<protein>
    <submittedName>
        <fullName evidence="9">Site-specific recombinase XerD</fullName>
    </submittedName>
</protein>
<evidence type="ECO:0000256" key="2">
    <source>
        <dbReference type="ARBA" id="ARBA00022908"/>
    </source>
</evidence>
<gene>
    <name evidence="9" type="ORF">SAMN05192543_11547</name>
</gene>
<accession>A0A1I3VZ84</accession>
<dbReference type="AlphaFoldDB" id="A0A1I3VZ84"/>
<keyword evidence="2" id="KW-0229">DNA integration</keyword>
<dbReference type="PROSITE" id="PS51898">
    <property type="entry name" value="TYR_RECOMBINASE"/>
    <property type="match status" value="1"/>
</dbReference>
<dbReference type="CDD" id="cd00397">
    <property type="entry name" value="DNA_BRE_C"/>
    <property type="match status" value="1"/>
</dbReference>
<dbReference type="PANTHER" id="PTHR30349">
    <property type="entry name" value="PHAGE INTEGRASE-RELATED"/>
    <property type="match status" value="1"/>
</dbReference>
<feature type="region of interest" description="Disordered" evidence="6">
    <location>
        <begin position="356"/>
        <end position="385"/>
    </location>
</feature>
<keyword evidence="10" id="KW-1185">Reference proteome</keyword>
<feature type="domain" description="Tyr recombinase" evidence="7">
    <location>
        <begin position="229"/>
        <end position="470"/>
    </location>
</feature>
<comment type="similarity">
    <text evidence="1">Belongs to the 'phage' integrase family.</text>
</comment>
<dbReference type="Proteomes" id="UP000199548">
    <property type="component" value="Unassembled WGS sequence"/>
</dbReference>
<proteinExistence type="inferred from homology"/>
<dbReference type="Pfam" id="PF00589">
    <property type="entry name" value="Phage_integrase"/>
    <property type="match status" value="1"/>
</dbReference>
<dbReference type="InterPro" id="IPR044068">
    <property type="entry name" value="CB"/>
</dbReference>
<feature type="domain" description="Core-binding (CB)" evidence="8">
    <location>
        <begin position="99"/>
        <end position="199"/>
    </location>
</feature>
<dbReference type="Gene3D" id="1.10.150.130">
    <property type="match status" value="1"/>
</dbReference>
<dbReference type="InterPro" id="IPR002104">
    <property type="entry name" value="Integrase_catalytic"/>
</dbReference>
<evidence type="ECO:0000256" key="5">
    <source>
        <dbReference type="PROSITE-ProRule" id="PRU01248"/>
    </source>
</evidence>
<evidence type="ECO:0000259" key="7">
    <source>
        <dbReference type="PROSITE" id="PS51898"/>
    </source>
</evidence>
<evidence type="ECO:0000256" key="4">
    <source>
        <dbReference type="ARBA" id="ARBA00023172"/>
    </source>
</evidence>
<dbReference type="GO" id="GO:0006310">
    <property type="term" value="P:DNA recombination"/>
    <property type="evidence" value="ECO:0007669"/>
    <property type="project" value="UniProtKB-KW"/>
</dbReference>
<dbReference type="InterPro" id="IPR010998">
    <property type="entry name" value="Integrase_recombinase_N"/>
</dbReference>
<dbReference type="PROSITE" id="PS51900">
    <property type="entry name" value="CB"/>
    <property type="match status" value="1"/>
</dbReference>
<dbReference type="InterPro" id="IPR013762">
    <property type="entry name" value="Integrase-like_cat_sf"/>
</dbReference>
<organism evidence="9 10">
    <name type="scientific">Paraburkholderia megapolitana</name>
    <dbReference type="NCBI Taxonomy" id="420953"/>
    <lineage>
        <taxon>Bacteria</taxon>
        <taxon>Pseudomonadati</taxon>
        <taxon>Pseudomonadota</taxon>
        <taxon>Betaproteobacteria</taxon>
        <taxon>Burkholderiales</taxon>
        <taxon>Burkholderiaceae</taxon>
        <taxon>Paraburkholderia</taxon>
    </lineage>
</organism>
<dbReference type="Gene3D" id="1.10.443.10">
    <property type="entry name" value="Intergrase catalytic core"/>
    <property type="match status" value="1"/>
</dbReference>
<evidence type="ECO:0000313" key="9">
    <source>
        <dbReference type="EMBL" id="SFK00263.1"/>
    </source>
</evidence>
<dbReference type="GO" id="GO:0003677">
    <property type="term" value="F:DNA binding"/>
    <property type="evidence" value="ECO:0007669"/>
    <property type="project" value="UniProtKB-UniRule"/>
</dbReference>
<dbReference type="EMBL" id="FOQU01000015">
    <property type="protein sequence ID" value="SFK00263.1"/>
    <property type="molecule type" value="Genomic_DNA"/>
</dbReference>
<reference evidence="9 10" key="1">
    <citation type="submission" date="2016-10" db="EMBL/GenBank/DDBJ databases">
        <authorList>
            <person name="de Groot N.N."/>
        </authorList>
    </citation>
    <scope>NUCLEOTIDE SEQUENCE [LARGE SCALE GENOMIC DNA]</scope>
    <source>
        <strain evidence="9 10">LMG 23650</strain>
    </source>
</reference>
<evidence type="ECO:0000256" key="3">
    <source>
        <dbReference type="ARBA" id="ARBA00023125"/>
    </source>
</evidence>
<dbReference type="SUPFAM" id="SSF56349">
    <property type="entry name" value="DNA breaking-rejoining enzymes"/>
    <property type="match status" value="2"/>
</dbReference>
<dbReference type="STRING" id="420953.SAMN05192543_11547"/>
<feature type="compositionally biased region" description="Basic and acidic residues" evidence="6">
    <location>
        <begin position="366"/>
        <end position="380"/>
    </location>
</feature>